<protein>
    <recommendedName>
        <fullName evidence="5">Transmembrane protein</fullName>
    </recommendedName>
</protein>
<comment type="caution">
    <text evidence="3">The sequence shown here is derived from an EMBL/GenBank/DDBJ whole genome shotgun (WGS) entry which is preliminary data.</text>
</comment>
<dbReference type="AlphaFoldDB" id="A0A5J5F5G1"/>
<evidence type="ECO:0000313" key="3">
    <source>
        <dbReference type="EMBL" id="KAA8911476.1"/>
    </source>
</evidence>
<proteinExistence type="predicted"/>
<keyword evidence="4" id="KW-1185">Reference proteome</keyword>
<accession>A0A5J5F5G1</accession>
<dbReference type="Proteomes" id="UP000326924">
    <property type="component" value="Unassembled WGS sequence"/>
</dbReference>
<feature type="region of interest" description="Disordered" evidence="1">
    <location>
        <begin position="111"/>
        <end position="134"/>
    </location>
</feature>
<name>A0A5J5F5G1_9PEZI</name>
<organism evidence="3 4">
    <name type="scientific">Sphaerosporella brunnea</name>
    <dbReference type="NCBI Taxonomy" id="1250544"/>
    <lineage>
        <taxon>Eukaryota</taxon>
        <taxon>Fungi</taxon>
        <taxon>Dikarya</taxon>
        <taxon>Ascomycota</taxon>
        <taxon>Pezizomycotina</taxon>
        <taxon>Pezizomycetes</taxon>
        <taxon>Pezizales</taxon>
        <taxon>Pyronemataceae</taxon>
        <taxon>Sphaerosporella</taxon>
    </lineage>
</organism>
<gene>
    <name evidence="3" type="ORF">FN846DRAFT_935748</name>
</gene>
<evidence type="ECO:0008006" key="5">
    <source>
        <dbReference type="Google" id="ProtNLM"/>
    </source>
</evidence>
<evidence type="ECO:0000313" key="4">
    <source>
        <dbReference type="Proteomes" id="UP000326924"/>
    </source>
</evidence>
<evidence type="ECO:0000256" key="2">
    <source>
        <dbReference type="SAM" id="Phobius"/>
    </source>
</evidence>
<keyword evidence="2" id="KW-1133">Transmembrane helix</keyword>
<sequence length="202" mass="22653">MCHTRQKQSSTPALGLHHHHAHRSLKPSNLVLRSIFVLTRIACGVSSLSCFASFLLSFLSCIEHFALTRTPVQQLHIITTSLPRNRKTELCPAIRFASCGEGGLSDKTVRERSLQKKKQKKKQGEPLVLFSPPRSREKKSSACFFLESHRFLPTLAPKNALLDPVVWCPQYPTRVVQHATPNAAKHTLLFHHADKSSQPNPP</sequence>
<reference evidence="3 4" key="1">
    <citation type="submission" date="2019-09" db="EMBL/GenBank/DDBJ databases">
        <title>Draft genome of the ectomycorrhizal ascomycete Sphaerosporella brunnea.</title>
        <authorList>
            <consortium name="DOE Joint Genome Institute"/>
            <person name="Benucci G.M."/>
            <person name="Marozzi G."/>
            <person name="Antonielli L."/>
            <person name="Sanchez S."/>
            <person name="Marco P."/>
            <person name="Wang X."/>
            <person name="Falini L.B."/>
            <person name="Barry K."/>
            <person name="Haridas S."/>
            <person name="Lipzen A."/>
            <person name="Labutti K."/>
            <person name="Grigoriev I.V."/>
            <person name="Murat C."/>
            <person name="Martin F."/>
            <person name="Albertini E."/>
            <person name="Donnini D."/>
            <person name="Bonito G."/>
        </authorList>
    </citation>
    <scope>NUCLEOTIDE SEQUENCE [LARGE SCALE GENOMIC DNA]</scope>
    <source>
        <strain evidence="3 4">Sb_GMNB300</strain>
    </source>
</reference>
<evidence type="ECO:0000256" key="1">
    <source>
        <dbReference type="SAM" id="MobiDB-lite"/>
    </source>
</evidence>
<dbReference type="InParanoid" id="A0A5J5F5G1"/>
<keyword evidence="2" id="KW-0812">Transmembrane</keyword>
<feature type="region of interest" description="Disordered" evidence="1">
    <location>
        <begin position="1"/>
        <end position="20"/>
    </location>
</feature>
<keyword evidence="2" id="KW-0472">Membrane</keyword>
<feature type="transmembrane region" description="Helical" evidence="2">
    <location>
        <begin position="30"/>
        <end position="59"/>
    </location>
</feature>
<dbReference type="EMBL" id="VXIS01000035">
    <property type="protein sequence ID" value="KAA8911476.1"/>
    <property type="molecule type" value="Genomic_DNA"/>
</dbReference>